<organism evidence="9 10">
    <name type="scientific">Ophiophagus hannah</name>
    <name type="common">King cobra</name>
    <name type="synonym">Naja hannah</name>
    <dbReference type="NCBI Taxonomy" id="8665"/>
    <lineage>
        <taxon>Eukaryota</taxon>
        <taxon>Metazoa</taxon>
        <taxon>Chordata</taxon>
        <taxon>Craniata</taxon>
        <taxon>Vertebrata</taxon>
        <taxon>Euteleostomi</taxon>
        <taxon>Lepidosauria</taxon>
        <taxon>Squamata</taxon>
        <taxon>Bifurcata</taxon>
        <taxon>Unidentata</taxon>
        <taxon>Episquamata</taxon>
        <taxon>Toxicofera</taxon>
        <taxon>Serpentes</taxon>
        <taxon>Colubroidea</taxon>
        <taxon>Elapidae</taxon>
        <taxon>Elapinae</taxon>
        <taxon>Ophiophagus</taxon>
    </lineage>
</organism>
<proteinExistence type="predicted"/>
<protein>
    <submittedName>
        <fullName evidence="9">Fatty acid 2-hydroxylase</fullName>
    </submittedName>
</protein>
<keyword evidence="10" id="KW-1185">Reference proteome</keyword>
<dbReference type="InterPro" id="IPR014430">
    <property type="entry name" value="Scs7"/>
</dbReference>
<evidence type="ECO:0000256" key="6">
    <source>
        <dbReference type="ARBA" id="ARBA00023098"/>
    </source>
</evidence>
<evidence type="ECO:0000256" key="7">
    <source>
        <dbReference type="ARBA" id="ARBA00023136"/>
    </source>
</evidence>
<dbReference type="EMBL" id="AZIM01004546">
    <property type="protein sequence ID" value="ETE60597.1"/>
    <property type="molecule type" value="Genomic_DNA"/>
</dbReference>
<evidence type="ECO:0000256" key="1">
    <source>
        <dbReference type="ARBA" id="ARBA00004477"/>
    </source>
</evidence>
<dbReference type="Proteomes" id="UP000018936">
    <property type="component" value="Unassembled WGS sequence"/>
</dbReference>
<feature type="non-terminal residue" evidence="9">
    <location>
        <position position="1"/>
    </location>
</feature>
<evidence type="ECO:0000313" key="9">
    <source>
        <dbReference type="EMBL" id="ETE60597.1"/>
    </source>
</evidence>
<gene>
    <name evidence="9" type="primary">FA2H</name>
    <name evidence="9" type="ORF">L345_13659</name>
</gene>
<evidence type="ECO:0000256" key="8">
    <source>
        <dbReference type="SAM" id="Phobius"/>
    </source>
</evidence>
<evidence type="ECO:0000256" key="3">
    <source>
        <dbReference type="ARBA" id="ARBA00022824"/>
    </source>
</evidence>
<evidence type="ECO:0000256" key="2">
    <source>
        <dbReference type="ARBA" id="ARBA00022692"/>
    </source>
</evidence>
<keyword evidence="3" id="KW-0256">Endoplasmic reticulum</keyword>
<keyword evidence="2 8" id="KW-0812">Transmembrane</keyword>
<dbReference type="PANTHER" id="PTHR12863">
    <property type="entry name" value="FATTY ACID HYDROXYLASE"/>
    <property type="match status" value="1"/>
</dbReference>
<dbReference type="PANTHER" id="PTHR12863:SF1">
    <property type="entry name" value="FATTY ACID 2-HYDROXYLASE"/>
    <property type="match status" value="1"/>
</dbReference>
<dbReference type="GO" id="GO:0080132">
    <property type="term" value="F:fatty acid 2-hydroxylase activity"/>
    <property type="evidence" value="ECO:0007669"/>
    <property type="project" value="InterPro"/>
</dbReference>
<feature type="transmembrane region" description="Helical" evidence="8">
    <location>
        <begin position="46"/>
        <end position="67"/>
    </location>
</feature>
<reference evidence="9 10" key="1">
    <citation type="journal article" date="2013" name="Proc. Natl. Acad. Sci. U.S.A.">
        <title>The king cobra genome reveals dynamic gene evolution and adaptation in the snake venom system.</title>
        <authorList>
            <person name="Vonk F.J."/>
            <person name="Casewell N.R."/>
            <person name="Henkel C.V."/>
            <person name="Heimberg A.M."/>
            <person name="Jansen H.J."/>
            <person name="McCleary R.J."/>
            <person name="Kerkkamp H.M."/>
            <person name="Vos R.A."/>
            <person name="Guerreiro I."/>
            <person name="Calvete J.J."/>
            <person name="Wuster W."/>
            <person name="Woods A.E."/>
            <person name="Logan J.M."/>
            <person name="Harrison R.A."/>
            <person name="Castoe T.A."/>
            <person name="de Koning A.P."/>
            <person name="Pollock D.D."/>
            <person name="Yandell M."/>
            <person name="Calderon D."/>
            <person name="Renjifo C."/>
            <person name="Currier R.B."/>
            <person name="Salgado D."/>
            <person name="Pla D."/>
            <person name="Sanz L."/>
            <person name="Hyder A.S."/>
            <person name="Ribeiro J.M."/>
            <person name="Arntzen J.W."/>
            <person name="van den Thillart G.E."/>
            <person name="Boetzer M."/>
            <person name="Pirovano W."/>
            <person name="Dirks R.P."/>
            <person name="Spaink H.P."/>
            <person name="Duboule D."/>
            <person name="McGlinn E."/>
            <person name="Kini R.M."/>
            <person name="Richardson M.K."/>
        </authorList>
    </citation>
    <scope>NUCLEOTIDE SEQUENCE</scope>
    <source>
        <tissue evidence="9">Blood</tissue>
    </source>
</reference>
<name>V8NGA5_OPHHA</name>
<evidence type="ECO:0000313" key="10">
    <source>
        <dbReference type="Proteomes" id="UP000018936"/>
    </source>
</evidence>
<keyword evidence="6" id="KW-0443">Lipid metabolism</keyword>
<comment type="subcellular location">
    <subcellularLocation>
        <location evidence="1">Endoplasmic reticulum membrane</location>
        <topology evidence="1">Multi-pass membrane protein</topology>
    </subcellularLocation>
</comment>
<evidence type="ECO:0000256" key="4">
    <source>
        <dbReference type="ARBA" id="ARBA00022989"/>
    </source>
</evidence>
<accession>V8NGA5</accession>
<sequence>DLVDWGKPLLWQVGHLHEKYDEWVHQPVDRPIRLFHSDLMEFLSRATWYIVCIFWLPVVFFLSWHCYTTLAQGKTRLFSSFTSAYAVPVHKDCFLLLFVLGILAWSLVEYLIHRFIFHMNPPASNYYLITLHFLMHGQHHKPFVVWFDPGRITKSEERLLESNRELRS</sequence>
<feature type="transmembrane region" description="Helical" evidence="8">
    <location>
        <begin position="93"/>
        <end position="112"/>
    </location>
</feature>
<comment type="caution">
    <text evidence="9">The sequence shown here is derived from an EMBL/GenBank/DDBJ whole genome shotgun (WGS) entry which is preliminary data.</text>
</comment>
<dbReference type="GO" id="GO:0006631">
    <property type="term" value="P:fatty acid metabolic process"/>
    <property type="evidence" value="ECO:0007669"/>
    <property type="project" value="TreeGrafter"/>
</dbReference>
<keyword evidence="4 8" id="KW-1133">Transmembrane helix</keyword>
<dbReference type="OrthoDB" id="2204368at2759"/>
<dbReference type="AlphaFoldDB" id="V8NGA5"/>
<evidence type="ECO:0000256" key="5">
    <source>
        <dbReference type="ARBA" id="ARBA00023002"/>
    </source>
</evidence>
<keyword evidence="7 8" id="KW-0472">Membrane</keyword>
<keyword evidence="5" id="KW-0560">Oxidoreductase</keyword>
<dbReference type="GO" id="GO:0005789">
    <property type="term" value="C:endoplasmic reticulum membrane"/>
    <property type="evidence" value="ECO:0007669"/>
    <property type="project" value="UniProtKB-SubCell"/>
</dbReference>